<evidence type="ECO:0000259" key="7">
    <source>
        <dbReference type="Pfam" id="PF17202"/>
    </source>
</evidence>
<dbReference type="SUPFAM" id="SSF103190">
    <property type="entry name" value="Sensory domain-like"/>
    <property type="match status" value="1"/>
</dbReference>
<evidence type="ECO:0000256" key="4">
    <source>
        <dbReference type="ARBA" id="ARBA00022989"/>
    </source>
</evidence>
<dbReference type="Pfam" id="PF17202">
    <property type="entry name" value="sCache_3_3"/>
    <property type="match status" value="1"/>
</dbReference>
<dbReference type="Proteomes" id="UP000267654">
    <property type="component" value="Unassembled WGS sequence"/>
</dbReference>
<evidence type="ECO:0000313" key="9">
    <source>
        <dbReference type="Proteomes" id="UP000267654"/>
    </source>
</evidence>
<dbReference type="GO" id="GO:0005886">
    <property type="term" value="C:plasma membrane"/>
    <property type="evidence" value="ECO:0007669"/>
    <property type="project" value="UniProtKB-SubCell"/>
</dbReference>
<dbReference type="AlphaFoldDB" id="A0A662DAC0"/>
<feature type="non-terminal residue" evidence="8">
    <location>
        <position position="276"/>
    </location>
</feature>
<dbReference type="InterPro" id="IPR033463">
    <property type="entry name" value="sCache_3"/>
</dbReference>
<keyword evidence="2" id="KW-1003">Cell membrane</keyword>
<sequence length="276" mass="31037">MGKLSFQHKIFWYFTLIISVIGIFAILVGGFHIVQTVFQEAKDRVAIDLRIAHNFLNQKLEKSVITLNLLADKQRLIDSLKKSQSISPDIKFWLERKRIESGFDVLTLCDKEGKVILRTRPPYYSGDSCLSNPLILKALQGKSASGIVIVPSQKLKMEGEGLAEQAYIPFVSTPRAKPCPEKAETSGMFLMAAVPVWSLSGKIIGVLYGGALLNRNYQLVDYIRDMVFKEKKYKGKPFGTVTVFQRDVRITTNVEKEDGSRAIGTRVSSEVYERVL</sequence>
<comment type="caution">
    <text evidence="8">The sequence shown here is derived from an EMBL/GenBank/DDBJ whole genome shotgun (WGS) entry which is preliminary data.</text>
</comment>
<evidence type="ECO:0000256" key="1">
    <source>
        <dbReference type="ARBA" id="ARBA00004651"/>
    </source>
</evidence>
<keyword evidence="4 6" id="KW-1133">Transmembrane helix</keyword>
<evidence type="ECO:0000256" key="6">
    <source>
        <dbReference type="SAM" id="Phobius"/>
    </source>
</evidence>
<evidence type="ECO:0000256" key="5">
    <source>
        <dbReference type="ARBA" id="ARBA00023136"/>
    </source>
</evidence>
<accession>A0A662DAC0</accession>
<comment type="subcellular location">
    <subcellularLocation>
        <location evidence="1">Cell membrane</location>
        <topology evidence="1">Multi-pass membrane protein</topology>
    </subcellularLocation>
</comment>
<proteinExistence type="predicted"/>
<evidence type="ECO:0000256" key="3">
    <source>
        <dbReference type="ARBA" id="ARBA00022692"/>
    </source>
</evidence>
<feature type="domain" description="Single cache" evidence="7">
    <location>
        <begin position="213"/>
        <end position="276"/>
    </location>
</feature>
<organism evidence="8 9">
    <name type="scientific">Aerophobetes bacterium</name>
    <dbReference type="NCBI Taxonomy" id="2030807"/>
    <lineage>
        <taxon>Bacteria</taxon>
        <taxon>Candidatus Aerophobota</taxon>
    </lineage>
</organism>
<keyword evidence="5 6" id="KW-0472">Membrane</keyword>
<dbReference type="InterPro" id="IPR029151">
    <property type="entry name" value="Sensor-like_sf"/>
</dbReference>
<dbReference type="EMBL" id="QMQB01000162">
    <property type="protein sequence ID" value="RLE12395.1"/>
    <property type="molecule type" value="Genomic_DNA"/>
</dbReference>
<evidence type="ECO:0000256" key="2">
    <source>
        <dbReference type="ARBA" id="ARBA00022475"/>
    </source>
</evidence>
<protein>
    <recommendedName>
        <fullName evidence="7">Single cache domain-containing protein</fullName>
    </recommendedName>
</protein>
<gene>
    <name evidence="8" type="ORF">DRI96_04630</name>
</gene>
<keyword evidence="3 6" id="KW-0812">Transmembrane</keyword>
<reference evidence="8 9" key="1">
    <citation type="submission" date="2018-06" db="EMBL/GenBank/DDBJ databases">
        <title>Extensive metabolic versatility and redundancy in microbially diverse, dynamic hydrothermal sediments.</title>
        <authorList>
            <person name="Dombrowski N."/>
            <person name="Teske A."/>
            <person name="Baker B.J."/>
        </authorList>
    </citation>
    <scope>NUCLEOTIDE SEQUENCE [LARGE SCALE GENOMIC DNA]</scope>
    <source>
        <strain evidence="8">B19_G9</strain>
    </source>
</reference>
<evidence type="ECO:0000313" key="8">
    <source>
        <dbReference type="EMBL" id="RLE12395.1"/>
    </source>
</evidence>
<feature type="transmembrane region" description="Helical" evidence="6">
    <location>
        <begin position="12"/>
        <end position="34"/>
    </location>
</feature>
<name>A0A662DAC0_UNCAE</name>